<dbReference type="Proteomes" id="UP001589535">
    <property type="component" value="Unassembled WGS sequence"/>
</dbReference>
<sequence length="320" mass="35234">MREYGDEIKKISTLITEYEHPASYWYLSSVMRDINSVAPRVDVDLGAGALPATLPLGEVNAMTVKLPVTGERIIFLDSGLVMFAHIMAEAVARAMPAKRNEVGQPYLDLGAGGADEIGQRLASVDQARQAIARAVIIYATDPQPRRLLELAVAGLRETENRPTVSLLFEGAIGFVVGHEYGHIVQGYASHDNWENEAMADAYGVLLSTAAMHETGGHDVRIASIGVDFFFGCLDLVYRAVSILRYGDEDHLSSRTHPDPATRLAHHRAMMRKNPDKEATAAVTTVGRSIERMLWVVWENMRLEVMAMRAAGVRPSSIWHL</sequence>
<name>A0ABV5UE72_9PSEU</name>
<evidence type="ECO:0000313" key="2">
    <source>
        <dbReference type="Proteomes" id="UP001589535"/>
    </source>
</evidence>
<organism evidence="1 2">
    <name type="scientific">Amycolatopsis plumensis</name>
    <dbReference type="NCBI Taxonomy" id="236508"/>
    <lineage>
        <taxon>Bacteria</taxon>
        <taxon>Bacillati</taxon>
        <taxon>Actinomycetota</taxon>
        <taxon>Actinomycetes</taxon>
        <taxon>Pseudonocardiales</taxon>
        <taxon>Pseudonocardiaceae</taxon>
        <taxon>Amycolatopsis</taxon>
    </lineage>
</organism>
<accession>A0ABV5UE72</accession>
<gene>
    <name evidence="1" type="ORF">ACFFTO_31100</name>
</gene>
<comment type="caution">
    <text evidence="1">The sequence shown here is derived from an EMBL/GenBank/DDBJ whole genome shotgun (WGS) entry which is preliminary data.</text>
</comment>
<proteinExistence type="predicted"/>
<protein>
    <recommendedName>
        <fullName evidence="3">Peptidase M48 domain-containing protein</fullName>
    </recommendedName>
</protein>
<dbReference type="EMBL" id="JBHMBK010000028">
    <property type="protein sequence ID" value="MFB9688645.1"/>
    <property type="molecule type" value="Genomic_DNA"/>
</dbReference>
<keyword evidence="2" id="KW-1185">Reference proteome</keyword>
<evidence type="ECO:0008006" key="3">
    <source>
        <dbReference type="Google" id="ProtNLM"/>
    </source>
</evidence>
<dbReference type="RefSeq" id="WP_378201018.1">
    <property type="nucleotide sequence ID" value="NZ_JBHMBK010000028.1"/>
</dbReference>
<evidence type="ECO:0000313" key="1">
    <source>
        <dbReference type="EMBL" id="MFB9688645.1"/>
    </source>
</evidence>
<reference evidence="1 2" key="1">
    <citation type="submission" date="2024-09" db="EMBL/GenBank/DDBJ databases">
        <authorList>
            <person name="Sun Q."/>
            <person name="Mori K."/>
        </authorList>
    </citation>
    <scope>NUCLEOTIDE SEQUENCE [LARGE SCALE GENOMIC DNA]</scope>
    <source>
        <strain evidence="1 2">JCM 13852</strain>
    </source>
</reference>